<comment type="similarity">
    <text evidence="3">Belongs to the aldehyde dehydrogenase family.</text>
</comment>
<reference evidence="5 6" key="1">
    <citation type="submission" date="2015-01" db="EMBL/GenBank/DDBJ databases">
        <title>Genome Assembly of Bacillus badius MTCC 1458.</title>
        <authorList>
            <person name="Verma A."/>
            <person name="Khatri I."/>
            <person name="Mual P."/>
            <person name="Subramanian S."/>
            <person name="Krishnamurthi S."/>
        </authorList>
    </citation>
    <scope>NUCLEOTIDE SEQUENCE [LARGE SCALE GENOMIC DNA]</scope>
    <source>
        <strain evidence="5 6">MTCC 1458</strain>
    </source>
</reference>
<name>A0ABR5ATQ1_BACBA</name>
<dbReference type="Proteomes" id="UP000031982">
    <property type="component" value="Unassembled WGS sequence"/>
</dbReference>
<dbReference type="InterPro" id="IPR029510">
    <property type="entry name" value="Ald_DH_CS_GLU"/>
</dbReference>
<dbReference type="RefSeq" id="WP_052477326.1">
    <property type="nucleotide sequence ID" value="NZ_JARTHD010000024.1"/>
</dbReference>
<gene>
    <name evidence="5" type="ORF">SD77_0723</name>
</gene>
<keyword evidence="6" id="KW-1185">Reference proteome</keyword>
<dbReference type="Gene3D" id="3.40.309.10">
    <property type="entry name" value="Aldehyde Dehydrogenase, Chain A, domain 2"/>
    <property type="match status" value="1"/>
</dbReference>
<dbReference type="InterPro" id="IPR015590">
    <property type="entry name" value="Aldehyde_DH_dom"/>
</dbReference>
<feature type="active site" evidence="2">
    <location>
        <position position="260"/>
    </location>
</feature>
<evidence type="ECO:0000313" key="6">
    <source>
        <dbReference type="Proteomes" id="UP000031982"/>
    </source>
</evidence>
<keyword evidence="1 3" id="KW-0560">Oxidoreductase</keyword>
<dbReference type="InterPro" id="IPR016161">
    <property type="entry name" value="Ald_DH/histidinol_DH"/>
</dbReference>
<dbReference type="Pfam" id="PF00171">
    <property type="entry name" value="Aldedh"/>
    <property type="match status" value="1"/>
</dbReference>
<evidence type="ECO:0000256" key="2">
    <source>
        <dbReference type="PROSITE-ProRule" id="PRU10007"/>
    </source>
</evidence>
<sequence length="501" mass="54369">MLETQNTQAVKTLDLKMYINGEWTNSSDNKTREVINPATGEVIAQAAEGTVADARAAIAAAKEAFESGVWSDLPTVERAAYLLKIADKIDEKAEELATLETMNNGKPLREAGFDMGDAAACFRYYAGMITQPDGETYHVADPMQAMVVREPVGVCGLIVPWNFPMLMSVWKIAPALAAGNTIVFKPSEVTPVTPTKLIEIIEEAGVPKGVVNMVHGAGPVVGNEIASHKDVDMVSFTGGTKTGKHIMKAAADNMKKISLELGGKSPNIIFADSDFEVAVDYALFGIYCGSGQVCSAGSRILVEESIYDKFIERFTERAKQIQVGNGADPETEMGPLVSQQHMEKVLSYIESGKQEGARLLFGGERLTENGMDKGFFVAPTAFADTTQEMKIVQEEIFGPVVAIQKFKDEAEAIHLANDTDYGLAGAVFTVDGAKALRVIKKLRAGITWINSYHPTYNEAPWGGYKQSGIGRSLGTYGLDEFQEIKQININLEVEPVGWFKN</sequence>
<dbReference type="CDD" id="cd07119">
    <property type="entry name" value="ALDH_BADH-GbsA"/>
    <property type="match status" value="1"/>
</dbReference>
<dbReference type="InterPro" id="IPR016163">
    <property type="entry name" value="Ald_DH_C"/>
</dbReference>
<dbReference type="InterPro" id="IPR016162">
    <property type="entry name" value="Ald_DH_N"/>
</dbReference>
<evidence type="ECO:0000259" key="4">
    <source>
        <dbReference type="Pfam" id="PF00171"/>
    </source>
</evidence>
<evidence type="ECO:0000313" key="5">
    <source>
        <dbReference type="EMBL" id="KIL78122.1"/>
    </source>
</evidence>
<feature type="domain" description="Aldehyde dehydrogenase" evidence="4">
    <location>
        <begin position="23"/>
        <end position="487"/>
    </location>
</feature>
<dbReference type="PROSITE" id="PS00687">
    <property type="entry name" value="ALDEHYDE_DEHYDR_GLU"/>
    <property type="match status" value="1"/>
</dbReference>
<dbReference type="EMBL" id="JXLP01000010">
    <property type="protein sequence ID" value="KIL78122.1"/>
    <property type="molecule type" value="Genomic_DNA"/>
</dbReference>
<evidence type="ECO:0000256" key="1">
    <source>
        <dbReference type="ARBA" id="ARBA00023002"/>
    </source>
</evidence>
<dbReference type="Gene3D" id="3.40.605.10">
    <property type="entry name" value="Aldehyde Dehydrogenase, Chain A, domain 1"/>
    <property type="match status" value="1"/>
</dbReference>
<organism evidence="5 6">
    <name type="scientific">Bacillus badius</name>
    <dbReference type="NCBI Taxonomy" id="1455"/>
    <lineage>
        <taxon>Bacteria</taxon>
        <taxon>Bacillati</taxon>
        <taxon>Bacillota</taxon>
        <taxon>Bacilli</taxon>
        <taxon>Bacillales</taxon>
        <taxon>Bacillaceae</taxon>
        <taxon>Pseudobacillus</taxon>
    </lineage>
</organism>
<proteinExistence type="inferred from homology"/>
<dbReference type="SUPFAM" id="SSF53720">
    <property type="entry name" value="ALDH-like"/>
    <property type="match status" value="1"/>
</dbReference>
<comment type="caution">
    <text evidence="5">The sequence shown here is derived from an EMBL/GenBank/DDBJ whole genome shotgun (WGS) entry which is preliminary data.</text>
</comment>
<protein>
    <submittedName>
        <fullName evidence="5">Betaine aldehyde dehydrogenase</fullName>
    </submittedName>
</protein>
<accession>A0ABR5ATQ1</accession>
<evidence type="ECO:0000256" key="3">
    <source>
        <dbReference type="RuleBase" id="RU003345"/>
    </source>
</evidence>
<dbReference type="PANTHER" id="PTHR11699">
    <property type="entry name" value="ALDEHYDE DEHYDROGENASE-RELATED"/>
    <property type="match status" value="1"/>
</dbReference>